<proteinExistence type="predicted"/>
<organism evidence="1 2">
    <name type="scientific">Thermofilum adornatum 1505</name>
    <dbReference type="NCBI Taxonomy" id="697581"/>
    <lineage>
        <taxon>Archaea</taxon>
        <taxon>Thermoproteota</taxon>
        <taxon>Thermoprotei</taxon>
        <taxon>Thermofilales</taxon>
        <taxon>Thermofilaceae</taxon>
        <taxon>Thermofilum</taxon>
    </lineage>
</organism>
<evidence type="ECO:0000313" key="2">
    <source>
        <dbReference type="Proteomes" id="UP000266720"/>
    </source>
</evidence>
<gene>
    <name evidence="1" type="ORF">TCARB_1515</name>
</gene>
<dbReference type="EMBL" id="CP007493">
    <property type="protein sequence ID" value="AJB42557.1"/>
    <property type="molecule type" value="Genomic_DNA"/>
</dbReference>
<name>A0A3G1A9Q6_9CREN</name>
<dbReference type="AlphaFoldDB" id="A0A3G1A9Q6"/>
<sequence length="46" mass="5580">MSRVYKRIPIFSSGTIGTRFKIHEEENMYRNDDPLQHRLMKIRFPA</sequence>
<reference evidence="2" key="1">
    <citation type="book" date="2010" name="EXTREMOPHILES" publisher="0:0-0">
        <title>Complete genome sequences of ten hyperthermophilic archaea reveal their metabolic capabilities and possible ecological roles.</title>
        <editorList>
            <person name="?"/>
        </editorList>
        <authorList>
            <person name="Ravin N.V."/>
            <person name="Mardanov A.V."/>
            <person name="Bonch-Osmolovskaya E.A."/>
            <person name="Skryabin K.G."/>
        </authorList>
    </citation>
    <scope>NUCLEOTIDE SEQUENCE [LARGE SCALE GENOMIC DNA]</scope>
    <source>
        <strain evidence="2">1505</strain>
    </source>
</reference>
<dbReference type="KEGG" id="tcb:TCARB_1515"/>
<protein>
    <submittedName>
        <fullName evidence="1">Uncharacterized protein</fullName>
    </submittedName>
</protein>
<accession>A0A3G1A9Q6</accession>
<evidence type="ECO:0000313" key="1">
    <source>
        <dbReference type="EMBL" id="AJB42557.1"/>
    </source>
</evidence>
<dbReference type="Proteomes" id="UP000266720">
    <property type="component" value="Chromosome"/>
</dbReference>